<evidence type="ECO:0000313" key="1">
    <source>
        <dbReference type="EMBL" id="ANY82279.1"/>
    </source>
</evidence>
<geneLocation type="plasmid" evidence="1">
    <name>unnamed1</name>
</geneLocation>
<organism evidence="1">
    <name type="scientific">Microvirga ossetica</name>
    <dbReference type="NCBI Taxonomy" id="1882682"/>
    <lineage>
        <taxon>Bacteria</taxon>
        <taxon>Pseudomonadati</taxon>
        <taxon>Pseudomonadota</taxon>
        <taxon>Alphaproteobacteria</taxon>
        <taxon>Hyphomicrobiales</taxon>
        <taxon>Methylobacteriaceae</taxon>
        <taxon>Microvirga</taxon>
    </lineage>
</organism>
<sequence>MHQPAGGIVNVDQKRAGWAAILKPGVLGAVDLDEFADAVAPVARLVHALELLPALLPETRRDHPASDRLDAQSDAVPLGELLAGERRAEIGIVGCDQCQHLGPQRRRVGAVAGLAAA</sequence>
<gene>
    <name evidence="1" type="ORF">BB934_28560</name>
</gene>
<dbReference type="AlphaFoldDB" id="A0A1B2EQQ4"/>
<accession>A0A1B2EQQ4</accession>
<proteinExistence type="predicted"/>
<dbReference type="RefSeq" id="WP_237050541.1">
    <property type="nucleotide sequence ID" value="NZ_CP016617.1"/>
</dbReference>
<protein>
    <submittedName>
        <fullName evidence="1">Uncharacterized protein</fullName>
    </submittedName>
</protein>
<reference evidence="1" key="1">
    <citation type="submission" date="2016-07" db="EMBL/GenBank/DDBJ databases">
        <title>Microvirga ossetica sp. nov. a new species of rhizobia isolated from root nodules of the legume species Vicia alpestris Steven originated from North Ossetia region in the Caucasus.</title>
        <authorList>
            <person name="Safronova V.I."/>
            <person name="Kuznetsova I.G."/>
            <person name="Sazanova A.L."/>
            <person name="Belimov A."/>
            <person name="Andronov E."/>
            <person name="Osledkin Y.S."/>
            <person name="Onishchuk O.P."/>
            <person name="Kurchak O.N."/>
            <person name="Shaposhnikov A.I."/>
            <person name="Willems A."/>
            <person name="Tikhonovich I.A."/>
        </authorList>
    </citation>
    <scope>NUCLEOTIDE SEQUENCE [LARGE SCALE GENOMIC DNA]</scope>
    <source>
        <strain evidence="1">V5/3M</strain>
        <plasmid evidence="1">unnamed1</plasmid>
    </source>
</reference>
<dbReference type="KEGG" id="moc:BB934_28560"/>
<dbReference type="EMBL" id="CP016617">
    <property type="protein sequence ID" value="ANY82279.1"/>
    <property type="molecule type" value="Genomic_DNA"/>
</dbReference>
<name>A0A1B2EQQ4_9HYPH</name>
<keyword evidence="1" id="KW-0614">Plasmid</keyword>